<dbReference type="InterPro" id="IPR008909">
    <property type="entry name" value="DALR_anticod-bd"/>
</dbReference>
<dbReference type="GO" id="GO:0004814">
    <property type="term" value="F:arginine-tRNA ligase activity"/>
    <property type="evidence" value="ECO:0007669"/>
    <property type="project" value="UniProtKB-UniRule"/>
</dbReference>
<dbReference type="SMART" id="SM00836">
    <property type="entry name" value="DALR_1"/>
    <property type="match status" value="1"/>
</dbReference>
<feature type="domain" description="DALR anticodon binding" evidence="13">
    <location>
        <begin position="452"/>
        <end position="580"/>
    </location>
</feature>
<evidence type="ECO:0000313" key="16">
    <source>
        <dbReference type="Proteomes" id="UP000594001"/>
    </source>
</evidence>
<dbReference type="CDD" id="cd00671">
    <property type="entry name" value="ArgRS_core"/>
    <property type="match status" value="1"/>
</dbReference>
<comment type="similarity">
    <text evidence="2 11 12">Belongs to the class-I aminoacyl-tRNA synthetase family.</text>
</comment>
<keyword evidence="8 11" id="KW-0648">Protein biosynthesis</keyword>
<dbReference type="Pfam" id="PF03485">
    <property type="entry name" value="Arg_tRNA_synt_N"/>
    <property type="match status" value="1"/>
</dbReference>
<keyword evidence="9 11" id="KW-0030">Aminoacyl-tRNA synthetase</keyword>
<keyword evidence="16" id="KW-1185">Reference proteome</keyword>
<evidence type="ECO:0000259" key="13">
    <source>
        <dbReference type="SMART" id="SM00836"/>
    </source>
</evidence>
<dbReference type="Pfam" id="PF05746">
    <property type="entry name" value="DALR_1"/>
    <property type="match status" value="1"/>
</dbReference>
<organism evidence="15 16">
    <name type="scientific">Candidatus Bodocaedibacter vickermanii</name>
    <dbReference type="NCBI Taxonomy" id="2741701"/>
    <lineage>
        <taxon>Bacteria</taxon>
        <taxon>Pseudomonadati</taxon>
        <taxon>Pseudomonadota</taxon>
        <taxon>Alphaproteobacteria</taxon>
        <taxon>Holosporales</taxon>
        <taxon>Candidatus Paracaedibacteraceae</taxon>
        <taxon>Candidatus Bodocaedibacter</taxon>
    </lineage>
</organism>
<evidence type="ECO:0000256" key="1">
    <source>
        <dbReference type="ARBA" id="ARBA00004496"/>
    </source>
</evidence>
<dbReference type="FunFam" id="3.40.50.620:FF:000062">
    <property type="entry name" value="Arginine--tRNA ligase"/>
    <property type="match status" value="1"/>
</dbReference>
<evidence type="ECO:0000256" key="9">
    <source>
        <dbReference type="ARBA" id="ARBA00023146"/>
    </source>
</evidence>
<protein>
    <recommendedName>
        <fullName evidence="11">Arginine--tRNA ligase</fullName>
        <ecNumber evidence="11">6.1.1.19</ecNumber>
    </recommendedName>
    <alternativeName>
        <fullName evidence="11">Arginyl-tRNA synthetase</fullName>
        <shortName evidence="11">ArgRS</shortName>
    </alternativeName>
</protein>
<dbReference type="GO" id="GO:0005524">
    <property type="term" value="F:ATP binding"/>
    <property type="evidence" value="ECO:0007669"/>
    <property type="project" value="UniProtKB-UniRule"/>
</dbReference>
<dbReference type="AlphaFoldDB" id="A0A7L9RTG3"/>
<dbReference type="PANTHER" id="PTHR11956:SF5">
    <property type="entry name" value="ARGININE--TRNA LIGASE, CYTOPLASMIC"/>
    <property type="match status" value="1"/>
</dbReference>
<proteinExistence type="inferred from homology"/>
<accession>A0A7L9RTG3</accession>
<dbReference type="SUPFAM" id="SSF55190">
    <property type="entry name" value="Arginyl-tRNA synthetase (ArgRS), N-terminal 'additional' domain"/>
    <property type="match status" value="1"/>
</dbReference>
<dbReference type="InterPro" id="IPR001278">
    <property type="entry name" value="Arg-tRNA-ligase"/>
</dbReference>
<dbReference type="GO" id="GO:0006420">
    <property type="term" value="P:arginyl-tRNA aminoacylation"/>
    <property type="evidence" value="ECO:0007669"/>
    <property type="project" value="UniProtKB-UniRule"/>
</dbReference>
<evidence type="ECO:0000259" key="14">
    <source>
        <dbReference type="SMART" id="SM01016"/>
    </source>
</evidence>
<evidence type="ECO:0000256" key="4">
    <source>
        <dbReference type="ARBA" id="ARBA00022490"/>
    </source>
</evidence>
<dbReference type="EMBL" id="CP054719">
    <property type="protein sequence ID" value="QOL19874.1"/>
    <property type="molecule type" value="Genomic_DNA"/>
</dbReference>
<comment type="subunit">
    <text evidence="3 11">Monomer.</text>
</comment>
<dbReference type="Proteomes" id="UP000594001">
    <property type="component" value="Chromosome"/>
</dbReference>
<dbReference type="InterPro" id="IPR035684">
    <property type="entry name" value="ArgRS_core"/>
</dbReference>
<dbReference type="InterPro" id="IPR014729">
    <property type="entry name" value="Rossmann-like_a/b/a_fold"/>
</dbReference>
<keyword evidence="7 11" id="KW-0067">ATP-binding</keyword>
<evidence type="ECO:0000256" key="12">
    <source>
        <dbReference type="RuleBase" id="RU363038"/>
    </source>
</evidence>
<dbReference type="SUPFAM" id="SSF47323">
    <property type="entry name" value="Anticodon-binding domain of a subclass of class I aminoacyl-tRNA synthetases"/>
    <property type="match status" value="1"/>
</dbReference>
<dbReference type="SUPFAM" id="SSF52374">
    <property type="entry name" value="Nucleotidylyl transferase"/>
    <property type="match status" value="1"/>
</dbReference>
<evidence type="ECO:0000256" key="6">
    <source>
        <dbReference type="ARBA" id="ARBA00022741"/>
    </source>
</evidence>
<comment type="subcellular location">
    <subcellularLocation>
        <location evidence="1 11">Cytoplasm</location>
    </subcellularLocation>
</comment>
<dbReference type="Gene3D" id="1.10.730.10">
    <property type="entry name" value="Isoleucyl-tRNA Synthetase, Domain 1"/>
    <property type="match status" value="1"/>
</dbReference>
<dbReference type="PRINTS" id="PR01038">
    <property type="entry name" value="TRNASYNTHARG"/>
</dbReference>
<keyword evidence="4 11" id="KW-0963">Cytoplasm</keyword>
<dbReference type="KEGG" id="pbal:CPBP_00645"/>
<evidence type="ECO:0000313" key="15">
    <source>
        <dbReference type="EMBL" id="QOL19874.1"/>
    </source>
</evidence>
<dbReference type="PROSITE" id="PS00178">
    <property type="entry name" value="AA_TRNA_LIGASE_I"/>
    <property type="match status" value="1"/>
</dbReference>
<sequence length="581" mass="64761">MNCYTLIKQKILAVITQLQSNGGLPADLKVDAITVEPPKSRDHGEMSTNVAMVLAKAVGQPPRVLAELFLTHIQEFDEVRTADIAGAGFINMRLHPSFWYAHLSTILKEKEAYGSSDIGQGHAMNVEYVSVNPTGPMHAGHGRVAIVGDAMAALMEKGGYDVTREYYINDGGAQAETLARSAYLRYLEALGQDIGEIPSGLYPGDYLKAVGESIAKNYGDAFKDQTEEEYLPFFETYAIDAMMDLIRDDLDLIGIQHDVFTSETAIVNEGAVEDVMDMLEEKGLIYTGVLDVPKGIEVDDWAAEPQLLFRSTQFGDDVDRVLKRTNGEWTYFAKDIAYHFDKFERGFDYQINVWGADHAGYIKRMLAAVKALSDDTVTLDIKTCQMVNLMQGGEPLKMSKRSGTFVTLRDVVEAVGKDVIRFVMLMRRNDAMLDFDFDKVKEQSKDNPVFYVQYAHARVYSVLRQAEAQIGQIDEVQLQNADFTCLNSDDEIGLIQVLASWPRCIEGAVIHREPHRIGGYLYELAGAFHALWNQGKEDTTLRFIVDDTKVTLARLALLKAVATIIASGLNLFGVEPLKEMR</sequence>
<feature type="domain" description="Arginyl tRNA synthetase N-terminal" evidence="14">
    <location>
        <begin position="5"/>
        <end position="94"/>
    </location>
</feature>
<keyword evidence="6 11" id="KW-0547">Nucleotide-binding</keyword>
<name>A0A7L9RTG3_9PROT</name>
<evidence type="ECO:0000256" key="2">
    <source>
        <dbReference type="ARBA" id="ARBA00005594"/>
    </source>
</evidence>
<dbReference type="InterPro" id="IPR009080">
    <property type="entry name" value="tRNAsynth_Ia_anticodon-bd"/>
</dbReference>
<evidence type="ECO:0000256" key="11">
    <source>
        <dbReference type="HAMAP-Rule" id="MF_00123"/>
    </source>
</evidence>
<keyword evidence="5 11" id="KW-0436">Ligase</keyword>
<gene>
    <name evidence="11 15" type="primary">argS</name>
    <name evidence="15" type="ORF">CPBP_00645</name>
</gene>
<dbReference type="Gene3D" id="3.30.1360.70">
    <property type="entry name" value="Arginyl tRNA synthetase N-terminal domain"/>
    <property type="match status" value="1"/>
</dbReference>
<evidence type="ECO:0000256" key="8">
    <source>
        <dbReference type="ARBA" id="ARBA00022917"/>
    </source>
</evidence>
<comment type="catalytic activity">
    <reaction evidence="10 11">
        <text>tRNA(Arg) + L-arginine + ATP = L-arginyl-tRNA(Arg) + AMP + diphosphate</text>
        <dbReference type="Rhea" id="RHEA:20301"/>
        <dbReference type="Rhea" id="RHEA-COMP:9658"/>
        <dbReference type="Rhea" id="RHEA-COMP:9673"/>
        <dbReference type="ChEBI" id="CHEBI:30616"/>
        <dbReference type="ChEBI" id="CHEBI:32682"/>
        <dbReference type="ChEBI" id="CHEBI:33019"/>
        <dbReference type="ChEBI" id="CHEBI:78442"/>
        <dbReference type="ChEBI" id="CHEBI:78513"/>
        <dbReference type="ChEBI" id="CHEBI:456215"/>
        <dbReference type="EC" id="6.1.1.19"/>
    </reaction>
</comment>
<dbReference type="PANTHER" id="PTHR11956">
    <property type="entry name" value="ARGINYL-TRNA SYNTHETASE"/>
    <property type="match status" value="1"/>
</dbReference>
<evidence type="ECO:0000256" key="7">
    <source>
        <dbReference type="ARBA" id="ARBA00022840"/>
    </source>
</evidence>
<dbReference type="FunFam" id="1.10.730.10:FF:000006">
    <property type="entry name" value="Arginyl-tRNA synthetase 2, mitochondrial"/>
    <property type="match status" value="1"/>
</dbReference>
<dbReference type="InterPro" id="IPR005148">
    <property type="entry name" value="Arg-tRNA-synth_N"/>
</dbReference>
<dbReference type="Gene3D" id="3.40.50.620">
    <property type="entry name" value="HUPs"/>
    <property type="match status" value="1"/>
</dbReference>
<dbReference type="HAMAP" id="MF_00123">
    <property type="entry name" value="Arg_tRNA_synth"/>
    <property type="match status" value="1"/>
</dbReference>
<dbReference type="Pfam" id="PF00750">
    <property type="entry name" value="tRNA-synt_1d"/>
    <property type="match status" value="1"/>
</dbReference>
<dbReference type="SMART" id="SM01016">
    <property type="entry name" value="Arg_tRNA_synt_N"/>
    <property type="match status" value="1"/>
</dbReference>
<comment type="caution">
    <text evidence="11">Lacks conserved residue(s) required for the propagation of feature annotation.</text>
</comment>
<dbReference type="InterPro" id="IPR001412">
    <property type="entry name" value="aa-tRNA-synth_I_CS"/>
</dbReference>
<evidence type="ECO:0000256" key="10">
    <source>
        <dbReference type="ARBA" id="ARBA00049339"/>
    </source>
</evidence>
<dbReference type="EC" id="6.1.1.19" evidence="11"/>
<evidence type="ECO:0000256" key="3">
    <source>
        <dbReference type="ARBA" id="ARBA00011245"/>
    </source>
</evidence>
<dbReference type="RefSeq" id="WP_350331434.1">
    <property type="nucleotide sequence ID" value="NZ_CP054719.1"/>
</dbReference>
<dbReference type="NCBIfam" id="TIGR00456">
    <property type="entry name" value="argS"/>
    <property type="match status" value="1"/>
</dbReference>
<reference evidence="15 16" key="1">
    <citation type="submission" date="2020-06" db="EMBL/GenBank/DDBJ databases">
        <title>The endosymbiont of the kinetoplastid Bodo saltans is a Paracaedibacter-like alpha-proteobacterium possessing a putative toxin-antitoxin system.</title>
        <authorList>
            <person name="Midha S."/>
            <person name="Rigden D.J."/>
            <person name="Siozios S."/>
            <person name="Hurst G.D.D."/>
            <person name="Jackson A.P."/>
        </authorList>
    </citation>
    <scope>NUCLEOTIDE SEQUENCE [LARGE SCALE GENOMIC DNA]</scope>
    <source>
        <strain evidence="15">Lake Konstanz</strain>
    </source>
</reference>
<evidence type="ECO:0000256" key="5">
    <source>
        <dbReference type="ARBA" id="ARBA00022598"/>
    </source>
</evidence>
<dbReference type="InterPro" id="IPR036695">
    <property type="entry name" value="Arg-tRNA-synth_N_sf"/>
</dbReference>
<dbReference type="GO" id="GO:0005737">
    <property type="term" value="C:cytoplasm"/>
    <property type="evidence" value="ECO:0007669"/>
    <property type="project" value="UniProtKB-SubCell"/>
</dbReference>